<feature type="region of interest" description="Disordered" evidence="1">
    <location>
        <begin position="328"/>
        <end position="358"/>
    </location>
</feature>
<evidence type="ECO:0000313" key="3">
    <source>
        <dbReference type="Proteomes" id="UP001652680"/>
    </source>
</evidence>
<evidence type="ECO:0000256" key="1">
    <source>
        <dbReference type="SAM" id="MobiDB-lite"/>
    </source>
</evidence>
<dbReference type="RefSeq" id="XP_016988253.1">
    <property type="nucleotide sequence ID" value="XM_017132764.1"/>
</dbReference>
<proteinExistence type="predicted"/>
<reference evidence="4" key="2">
    <citation type="submission" date="2025-04" db="UniProtKB">
        <authorList>
            <consortium name="RefSeq"/>
        </authorList>
    </citation>
    <scope>IDENTIFICATION</scope>
</reference>
<feature type="compositionally biased region" description="Polar residues" evidence="1">
    <location>
        <begin position="383"/>
        <end position="399"/>
    </location>
</feature>
<feature type="region of interest" description="Disordered" evidence="1">
    <location>
        <begin position="165"/>
        <end position="248"/>
    </location>
</feature>
<reference evidence="2" key="3">
    <citation type="submission" date="2025-05" db="UniProtKB">
        <authorList>
            <consortium name="EnsemblMetazoa"/>
        </authorList>
    </citation>
    <scope>IDENTIFICATION</scope>
</reference>
<accession>A0A6P4FLE3</accession>
<feature type="compositionally biased region" description="Polar residues" evidence="1">
    <location>
        <begin position="234"/>
        <end position="245"/>
    </location>
</feature>
<sequence>MNREERCQLSCTNKKKVNAENSLLALFKFSSEQDDLFRNRNFTSNDDLNLAVSTWLHHSLNDVSLQQSYDPTAMAPYPQLQKRQQVQKHHPVYLPQAYPLMNQQQLIQQQQQEQRQQQQYYFAQIHPHMGAAYDTRPWLLYPNHQQSDQNGSYQYWYGRPQPLYTQPAAPPNPNFPGIIPPSYQQANGAYSQSAPAPKHRGKAANRIRSSAHNDQAQPGFISGRPRAGGRLSSRPESSTGYTGSQKRIDSLSRFQAESGSRIRDFEEDKLKYRRIAARARCRGIEEVGRKLQKENEIQERKSKEDKLDANLGSGASSLFQRLAQFMRSRSRRKSKLTQPKSNNRDEAPQNSSVISKPKKRGLLSRFFGEVREQEVDICDQRQTKSVSVSSVHYPTNMPMSNRDLEDLREAENFRKLRERQQRKKLEDSYLTPAEK</sequence>
<feature type="compositionally biased region" description="Polar residues" evidence="1">
    <location>
        <begin position="207"/>
        <end position="216"/>
    </location>
</feature>
<gene>
    <name evidence="4" type="primary">LOC108050865</name>
    <name evidence="2" type="synonym">108050865</name>
</gene>
<reference evidence="3" key="1">
    <citation type="journal article" date="2021" name="Elife">
        <title>Highly contiguous assemblies of 101 drosophilid genomes.</title>
        <authorList>
            <person name="Kim B.Y."/>
            <person name="Wang J.R."/>
            <person name="Miller D.E."/>
            <person name="Barmina O."/>
            <person name="Delaney E."/>
            <person name="Thompson A."/>
            <person name="Comeault A.A."/>
            <person name="Peede D."/>
            <person name="D'Agostino E.R."/>
            <person name="Pelaez J."/>
            <person name="Aguilar J.M."/>
            <person name="Haji D."/>
            <person name="Matsunaga T."/>
            <person name="Armstrong E.E."/>
            <person name="Zych M."/>
            <person name="Ogawa Y."/>
            <person name="Stamenkovic-Radak M."/>
            <person name="Jelic M."/>
            <person name="Veselinovic M.S."/>
            <person name="Tanaskovic M."/>
            <person name="Eric P."/>
            <person name="Gao J.J."/>
            <person name="Katoh T.K."/>
            <person name="Toda M.J."/>
            <person name="Watabe H."/>
            <person name="Watada M."/>
            <person name="Davis J.S."/>
            <person name="Moyle L.C."/>
            <person name="Manoli G."/>
            <person name="Bertolini E."/>
            <person name="Kostal V."/>
            <person name="Hawley R.S."/>
            <person name="Takahashi A."/>
            <person name="Jones C.D."/>
            <person name="Price D.K."/>
            <person name="Whiteman N."/>
            <person name="Kopp A."/>
            <person name="Matute D.R."/>
            <person name="Petrov D.A."/>
        </authorList>
    </citation>
    <scope>NUCLEOTIDE SEQUENCE [LARGE SCALE GENOMIC DNA]</scope>
</reference>
<dbReference type="Proteomes" id="UP001652680">
    <property type="component" value="Unassembled WGS sequence"/>
</dbReference>
<dbReference type="AlphaFoldDB" id="A0A6P4FLE3"/>
<dbReference type="OrthoDB" id="7864520at2759"/>
<dbReference type="EnsemblMetazoa" id="XM_017132764.1">
    <property type="protein sequence ID" value="XP_016988253.1"/>
    <property type="gene ID" value="LOC108050865"/>
</dbReference>
<keyword evidence="3" id="KW-1185">Reference proteome</keyword>
<feature type="region of interest" description="Disordered" evidence="1">
    <location>
        <begin position="381"/>
        <end position="405"/>
    </location>
</feature>
<feature type="compositionally biased region" description="Polar residues" evidence="1">
    <location>
        <begin position="182"/>
        <end position="194"/>
    </location>
</feature>
<evidence type="ECO:0000313" key="4">
    <source>
        <dbReference type="RefSeq" id="XP_016988253.1"/>
    </source>
</evidence>
<evidence type="ECO:0000313" key="2">
    <source>
        <dbReference type="EnsemblMetazoa" id="XP_016988253.1"/>
    </source>
</evidence>
<dbReference type="GeneID" id="108050865"/>
<protein>
    <submittedName>
        <fullName evidence="4">Transcriptional regulator of filamentous growth FLO8-like isoform X1</fullName>
    </submittedName>
</protein>
<name>A0A6P4FLE3_DRORH</name>
<organism evidence="4">
    <name type="scientific">Drosophila rhopaloa</name>
    <name type="common">Fruit fly</name>
    <dbReference type="NCBI Taxonomy" id="1041015"/>
    <lineage>
        <taxon>Eukaryota</taxon>
        <taxon>Metazoa</taxon>
        <taxon>Ecdysozoa</taxon>
        <taxon>Arthropoda</taxon>
        <taxon>Hexapoda</taxon>
        <taxon>Insecta</taxon>
        <taxon>Pterygota</taxon>
        <taxon>Neoptera</taxon>
        <taxon>Endopterygota</taxon>
        <taxon>Diptera</taxon>
        <taxon>Brachycera</taxon>
        <taxon>Muscomorpha</taxon>
        <taxon>Ephydroidea</taxon>
        <taxon>Drosophilidae</taxon>
        <taxon>Drosophila</taxon>
        <taxon>Sophophora</taxon>
    </lineage>
</organism>